<gene>
    <name evidence="2" type="ORF">mMyoMyo1_011384</name>
</gene>
<evidence type="ECO:0000313" key="2">
    <source>
        <dbReference type="EMBL" id="KAF6355194.1"/>
    </source>
</evidence>
<name>A0A7J7Y058_MYOMY</name>
<feature type="compositionally biased region" description="Basic and acidic residues" evidence="1">
    <location>
        <begin position="33"/>
        <end position="49"/>
    </location>
</feature>
<comment type="caution">
    <text evidence="2">The sequence shown here is derived from an EMBL/GenBank/DDBJ whole genome shotgun (WGS) entry which is preliminary data.</text>
</comment>
<dbReference type="Proteomes" id="UP000527355">
    <property type="component" value="Unassembled WGS sequence"/>
</dbReference>
<accession>A0A7J7Y058</accession>
<evidence type="ECO:0000256" key="1">
    <source>
        <dbReference type="SAM" id="MobiDB-lite"/>
    </source>
</evidence>
<feature type="compositionally biased region" description="Basic and acidic residues" evidence="1">
    <location>
        <begin position="152"/>
        <end position="168"/>
    </location>
</feature>
<dbReference type="AlphaFoldDB" id="A0A7J7Y058"/>
<organism evidence="2 3">
    <name type="scientific">Myotis myotis</name>
    <name type="common">Greater mouse-eared bat</name>
    <name type="synonym">Vespertilio myotis</name>
    <dbReference type="NCBI Taxonomy" id="51298"/>
    <lineage>
        <taxon>Eukaryota</taxon>
        <taxon>Metazoa</taxon>
        <taxon>Chordata</taxon>
        <taxon>Craniata</taxon>
        <taxon>Vertebrata</taxon>
        <taxon>Euteleostomi</taxon>
        <taxon>Mammalia</taxon>
        <taxon>Eutheria</taxon>
        <taxon>Laurasiatheria</taxon>
        <taxon>Chiroptera</taxon>
        <taxon>Yangochiroptera</taxon>
        <taxon>Vespertilionidae</taxon>
        <taxon>Myotis</taxon>
    </lineage>
</organism>
<sequence length="215" mass="23070">MSPKRSGLQRPPGFLFEPGGGGQSRLRVPLVPQKKDPRAGGRVCPREPRSPPTGPRGSLEAEAVPVLQPPKSTQRGAPSPRPPRRPRRGARAASRCRCSPAGRSREPRAGPGCLWVFLAWRAHRPTGAPGRAAAPGTVPCSPGQVRSNTGRPRGEKAERRLLGRDTEPRRKHSEATSPLSFLCSSGAVVSDPAWEHPSEIPSRGVSPGRHTDFKL</sequence>
<evidence type="ECO:0000313" key="3">
    <source>
        <dbReference type="Proteomes" id="UP000527355"/>
    </source>
</evidence>
<feature type="region of interest" description="Disordered" evidence="1">
    <location>
        <begin position="1"/>
        <end position="110"/>
    </location>
</feature>
<feature type="region of interest" description="Disordered" evidence="1">
    <location>
        <begin position="126"/>
        <end position="215"/>
    </location>
</feature>
<feature type="compositionally biased region" description="Low complexity" evidence="1">
    <location>
        <begin position="126"/>
        <end position="137"/>
    </location>
</feature>
<reference evidence="2 3" key="1">
    <citation type="journal article" date="2020" name="Nature">
        <title>Six reference-quality genomes reveal evolution of bat adaptations.</title>
        <authorList>
            <person name="Jebb D."/>
            <person name="Huang Z."/>
            <person name="Pippel M."/>
            <person name="Hughes G.M."/>
            <person name="Lavrichenko K."/>
            <person name="Devanna P."/>
            <person name="Winkler S."/>
            <person name="Jermiin L.S."/>
            <person name="Skirmuntt E.C."/>
            <person name="Katzourakis A."/>
            <person name="Burkitt-Gray L."/>
            <person name="Ray D.A."/>
            <person name="Sullivan K.A.M."/>
            <person name="Roscito J.G."/>
            <person name="Kirilenko B.M."/>
            <person name="Davalos L.M."/>
            <person name="Corthals A.P."/>
            <person name="Power M.L."/>
            <person name="Jones G."/>
            <person name="Ransome R.D."/>
            <person name="Dechmann D.K.N."/>
            <person name="Locatelli A.G."/>
            <person name="Puechmaille S.J."/>
            <person name="Fedrigo O."/>
            <person name="Jarvis E.D."/>
            <person name="Hiller M."/>
            <person name="Vernes S.C."/>
            <person name="Myers E.W."/>
            <person name="Teeling E.C."/>
        </authorList>
    </citation>
    <scope>NUCLEOTIDE SEQUENCE [LARGE SCALE GENOMIC DNA]</scope>
    <source>
        <strain evidence="2">MMyoMyo1</strain>
        <tissue evidence="2">Flight muscle</tissue>
    </source>
</reference>
<keyword evidence="3" id="KW-1185">Reference proteome</keyword>
<dbReference type="EMBL" id="JABWUV010000005">
    <property type="protein sequence ID" value="KAF6355194.1"/>
    <property type="molecule type" value="Genomic_DNA"/>
</dbReference>
<proteinExistence type="predicted"/>
<protein>
    <submittedName>
        <fullName evidence="2">Uncharacterized protein</fullName>
    </submittedName>
</protein>
<feature type="compositionally biased region" description="Low complexity" evidence="1">
    <location>
        <begin position="91"/>
        <end position="102"/>
    </location>
</feature>